<dbReference type="GO" id="GO:0016740">
    <property type="term" value="F:transferase activity"/>
    <property type="evidence" value="ECO:0007669"/>
    <property type="project" value="UniProtKB-UniRule"/>
</dbReference>
<evidence type="ECO:0000256" key="10">
    <source>
        <dbReference type="PIRNR" id="PIRNR006268"/>
    </source>
</evidence>
<reference evidence="12 13" key="1">
    <citation type="submission" date="2018-05" db="EMBL/GenBank/DDBJ databases">
        <title>Complete genome sequence of Massilia oculi sp. nov. CCUG 43427T (=DSM 26321T), the type strain of M. oculi, and comparison with genome sequences of other Massilia strains.</title>
        <authorList>
            <person name="Zhu B."/>
        </authorList>
    </citation>
    <scope>NUCLEOTIDE SEQUENCE [LARGE SCALE GENOMIC DNA]</scope>
    <source>
        <strain evidence="12 13">CCUG 43427</strain>
    </source>
</reference>
<dbReference type="SUPFAM" id="SSF143631">
    <property type="entry name" value="ApbE-like"/>
    <property type="match status" value="1"/>
</dbReference>
<comment type="similarity">
    <text evidence="10">Belongs to the ApbE family.</text>
</comment>
<evidence type="ECO:0000256" key="11">
    <source>
        <dbReference type="PIRSR" id="PIRSR006268-2"/>
    </source>
</evidence>
<keyword evidence="4 10" id="KW-0808">Transferase</keyword>
<keyword evidence="5 10" id="KW-0479">Metal-binding</keyword>
<dbReference type="AlphaFoldDB" id="A0A2S2DR77"/>
<feature type="binding site" evidence="11">
    <location>
        <position position="162"/>
    </location>
    <ligand>
        <name>Mg(2+)</name>
        <dbReference type="ChEBI" id="CHEBI:18420"/>
    </ligand>
</feature>
<comment type="catalytic activity">
    <reaction evidence="9 10">
        <text>L-threonyl-[protein] + FAD = FMN-L-threonyl-[protein] + AMP + H(+)</text>
        <dbReference type="Rhea" id="RHEA:36847"/>
        <dbReference type="Rhea" id="RHEA-COMP:11060"/>
        <dbReference type="Rhea" id="RHEA-COMP:11061"/>
        <dbReference type="ChEBI" id="CHEBI:15378"/>
        <dbReference type="ChEBI" id="CHEBI:30013"/>
        <dbReference type="ChEBI" id="CHEBI:57692"/>
        <dbReference type="ChEBI" id="CHEBI:74257"/>
        <dbReference type="ChEBI" id="CHEBI:456215"/>
        <dbReference type="EC" id="2.7.1.180"/>
    </reaction>
</comment>
<dbReference type="OrthoDB" id="9778595at2"/>
<evidence type="ECO:0000313" key="13">
    <source>
        <dbReference type="Proteomes" id="UP000245820"/>
    </source>
</evidence>
<dbReference type="InterPro" id="IPR003374">
    <property type="entry name" value="ApbE-like_sf"/>
</dbReference>
<evidence type="ECO:0000256" key="4">
    <source>
        <dbReference type="ARBA" id="ARBA00022679"/>
    </source>
</evidence>
<dbReference type="Pfam" id="PF02424">
    <property type="entry name" value="ApbE"/>
    <property type="match status" value="1"/>
</dbReference>
<proteinExistence type="inferred from homology"/>
<keyword evidence="13" id="KW-1185">Reference proteome</keyword>
<dbReference type="PANTHER" id="PTHR30040:SF2">
    <property type="entry name" value="FAD:PROTEIN FMN TRANSFERASE"/>
    <property type="match status" value="1"/>
</dbReference>
<evidence type="ECO:0000256" key="8">
    <source>
        <dbReference type="ARBA" id="ARBA00031306"/>
    </source>
</evidence>
<gene>
    <name evidence="12" type="ORF">DIR46_20825</name>
</gene>
<keyword evidence="3 10" id="KW-0285">Flavoprotein</keyword>
<dbReference type="Gene3D" id="3.10.520.10">
    <property type="entry name" value="ApbE-like domains"/>
    <property type="match status" value="1"/>
</dbReference>
<keyword evidence="7 10" id="KW-0460">Magnesium</keyword>
<evidence type="ECO:0000256" key="5">
    <source>
        <dbReference type="ARBA" id="ARBA00022723"/>
    </source>
</evidence>
<organism evidence="12 13">
    <name type="scientific">Massilia oculi</name>
    <dbReference type="NCBI Taxonomy" id="945844"/>
    <lineage>
        <taxon>Bacteria</taxon>
        <taxon>Pseudomonadati</taxon>
        <taxon>Pseudomonadota</taxon>
        <taxon>Betaproteobacteria</taxon>
        <taxon>Burkholderiales</taxon>
        <taxon>Oxalobacteraceae</taxon>
        <taxon>Telluria group</taxon>
        <taxon>Massilia</taxon>
    </lineage>
</organism>
<accession>A0A2S2DR77</accession>
<evidence type="ECO:0000256" key="1">
    <source>
        <dbReference type="ARBA" id="ARBA00011955"/>
    </source>
</evidence>
<dbReference type="EMBL" id="CP029343">
    <property type="protein sequence ID" value="AWL07821.1"/>
    <property type="molecule type" value="Genomic_DNA"/>
</dbReference>
<dbReference type="EC" id="2.7.1.180" evidence="1 10"/>
<feature type="binding site" evidence="11">
    <location>
        <position position="277"/>
    </location>
    <ligand>
        <name>Mg(2+)</name>
        <dbReference type="ChEBI" id="CHEBI:18420"/>
    </ligand>
</feature>
<sequence length="325" mass="33712">MALPPGGSTLYTAAGAAMGTSWSARLMLPPGADGAALTLALQRELDEIVAQMSHWEPDSVLSRYNGAPAGSWHALPPQFFEVADYALRVHEDSGGAYDPAGGQLVNLWGFGATRRYDQAGFYAPDAAAIGAALAQRGASQPVLDRATRRLLQPGGALLDLSSVAKGYAVDCMARCLEQRSVRHYVVEAGGELRGAGAKANGEPWWVEIEGVPDADGSATQAVVALHGLAIATSGDYRRYFQHGARRAAHTLDPRSGYPVAGGVASVTVLASTCMAADALSTALTVLGPGDGLAFAEARGIAARFLVRAPGGLLETTSGAWRALLQ</sequence>
<evidence type="ECO:0000256" key="9">
    <source>
        <dbReference type="ARBA" id="ARBA00048540"/>
    </source>
</evidence>
<protein>
    <recommendedName>
        <fullName evidence="2 10">FAD:protein FMN transferase</fullName>
        <ecNumber evidence="1 10">2.7.1.180</ecNumber>
    </recommendedName>
    <alternativeName>
        <fullName evidence="8 10">Flavin transferase</fullName>
    </alternativeName>
</protein>
<evidence type="ECO:0000256" key="3">
    <source>
        <dbReference type="ARBA" id="ARBA00022630"/>
    </source>
</evidence>
<feature type="binding site" evidence="11">
    <location>
        <position position="281"/>
    </location>
    <ligand>
        <name>Mg(2+)</name>
        <dbReference type="ChEBI" id="CHEBI:18420"/>
    </ligand>
</feature>
<keyword evidence="6 10" id="KW-0274">FAD</keyword>
<name>A0A2S2DR77_9BURK</name>
<dbReference type="GO" id="GO:0046872">
    <property type="term" value="F:metal ion binding"/>
    <property type="evidence" value="ECO:0007669"/>
    <property type="project" value="UniProtKB-UniRule"/>
</dbReference>
<evidence type="ECO:0000256" key="6">
    <source>
        <dbReference type="ARBA" id="ARBA00022827"/>
    </source>
</evidence>
<evidence type="ECO:0000256" key="7">
    <source>
        <dbReference type="ARBA" id="ARBA00022842"/>
    </source>
</evidence>
<dbReference type="Proteomes" id="UP000245820">
    <property type="component" value="Chromosome"/>
</dbReference>
<evidence type="ECO:0000256" key="2">
    <source>
        <dbReference type="ARBA" id="ARBA00016337"/>
    </source>
</evidence>
<evidence type="ECO:0000313" key="12">
    <source>
        <dbReference type="EMBL" id="AWL07821.1"/>
    </source>
</evidence>
<dbReference type="PANTHER" id="PTHR30040">
    <property type="entry name" value="THIAMINE BIOSYNTHESIS LIPOPROTEIN APBE"/>
    <property type="match status" value="1"/>
</dbReference>
<dbReference type="PIRSF" id="PIRSF006268">
    <property type="entry name" value="ApbE"/>
    <property type="match status" value="1"/>
</dbReference>
<dbReference type="KEGG" id="mtim:DIR46_20825"/>
<dbReference type="InterPro" id="IPR024932">
    <property type="entry name" value="ApbE"/>
</dbReference>
<comment type="cofactor">
    <cofactor evidence="11">
        <name>Mg(2+)</name>
        <dbReference type="ChEBI" id="CHEBI:18420"/>
    </cofactor>
    <cofactor evidence="11">
        <name>Mn(2+)</name>
        <dbReference type="ChEBI" id="CHEBI:29035"/>
    </cofactor>
    <text evidence="11">Magnesium. Can also use manganese.</text>
</comment>